<comment type="similarity">
    <text evidence="2">Belongs to the threonine aldolase family.</text>
</comment>
<organism evidence="5 6">
    <name type="scientific">Bifidobacterium hapali</name>
    <dbReference type="NCBI Taxonomy" id="1630172"/>
    <lineage>
        <taxon>Bacteria</taxon>
        <taxon>Bacillati</taxon>
        <taxon>Actinomycetota</taxon>
        <taxon>Actinomycetes</taxon>
        <taxon>Bifidobacteriales</taxon>
        <taxon>Bifidobacteriaceae</taxon>
        <taxon>Bifidobacterium</taxon>
    </lineage>
</organism>
<dbReference type="Proteomes" id="UP000216074">
    <property type="component" value="Unassembled WGS sequence"/>
</dbReference>
<evidence type="ECO:0000313" key="6">
    <source>
        <dbReference type="Proteomes" id="UP000216074"/>
    </source>
</evidence>
<dbReference type="InterPro" id="IPR015424">
    <property type="entry name" value="PyrdxlP-dep_Trfase"/>
</dbReference>
<dbReference type="PANTHER" id="PTHR48097">
    <property type="entry name" value="L-THREONINE ALDOLASE-RELATED"/>
    <property type="match status" value="1"/>
</dbReference>
<protein>
    <submittedName>
        <fullName evidence="5">Amino acid lyase</fullName>
    </submittedName>
</protein>
<evidence type="ECO:0000256" key="2">
    <source>
        <dbReference type="ARBA" id="ARBA00006966"/>
    </source>
</evidence>
<evidence type="ECO:0000313" key="5">
    <source>
        <dbReference type="EMBL" id="OZG66291.1"/>
    </source>
</evidence>
<feature type="domain" description="Aromatic amino acid beta-eliminating lyase/threonine aldolase" evidence="4">
    <location>
        <begin position="10"/>
        <end position="221"/>
    </location>
</feature>
<dbReference type="EMBL" id="MWWY01000005">
    <property type="protein sequence ID" value="OZG66291.1"/>
    <property type="molecule type" value="Genomic_DNA"/>
</dbReference>
<dbReference type="InterPro" id="IPR015421">
    <property type="entry name" value="PyrdxlP-dep_Trfase_major"/>
</dbReference>
<dbReference type="Gene3D" id="3.90.1150.10">
    <property type="entry name" value="Aspartate Aminotransferase, domain 1"/>
    <property type="match status" value="1"/>
</dbReference>
<reference evidence="5 6" key="1">
    <citation type="journal article" date="2017" name="BMC Genomics">
        <title>Comparative genomic and phylogenomic analyses of the Bifidobacteriaceae family.</title>
        <authorList>
            <person name="Lugli G.A."/>
            <person name="Milani C."/>
            <person name="Turroni F."/>
            <person name="Duranti S."/>
            <person name="Mancabelli L."/>
            <person name="Mangifesta M."/>
            <person name="Ferrario C."/>
            <person name="Modesto M."/>
            <person name="Mattarelli P."/>
            <person name="Jiri K."/>
            <person name="van Sinderen D."/>
            <person name="Ventura M."/>
        </authorList>
    </citation>
    <scope>NUCLEOTIDE SEQUENCE [LARGE SCALE GENOMIC DNA]</scope>
    <source>
        <strain evidence="5 6">DSM 100202</strain>
    </source>
</reference>
<dbReference type="AlphaFoldDB" id="A0A261G4C2"/>
<keyword evidence="3" id="KW-0663">Pyridoxal phosphate</keyword>
<dbReference type="GO" id="GO:0006520">
    <property type="term" value="P:amino acid metabolic process"/>
    <property type="evidence" value="ECO:0007669"/>
    <property type="project" value="InterPro"/>
</dbReference>
<dbReference type="OrthoDB" id="9774495at2"/>
<keyword evidence="5" id="KW-0456">Lyase</keyword>
<dbReference type="PANTHER" id="PTHR48097:SF5">
    <property type="entry name" value="LOW SPECIFICITY L-THREONINE ALDOLASE"/>
    <property type="match status" value="1"/>
</dbReference>
<dbReference type="Gene3D" id="3.40.640.10">
    <property type="entry name" value="Type I PLP-dependent aspartate aminotransferase-like (Major domain)"/>
    <property type="match status" value="1"/>
</dbReference>
<dbReference type="InterPro" id="IPR015422">
    <property type="entry name" value="PyrdxlP-dep_Trfase_small"/>
</dbReference>
<dbReference type="SUPFAM" id="SSF53383">
    <property type="entry name" value="PLP-dependent transferases"/>
    <property type="match status" value="1"/>
</dbReference>
<comment type="caution">
    <text evidence="5">The sequence shown here is derived from an EMBL/GenBank/DDBJ whole genome shotgun (WGS) entry which is preliminary data.</text>
</comment>
<dbReference type="InterPro" id="IPR001597">
    <property type="entry name" value="ArAA_b-elim_lyase/Thr_aldolase"/>
</dbReference>
<name>A0A261G4C2_9BIFI</name>
<proteinExistence type="inferred from homology"/>
<comment type="cofactor">
    <cofactor evidence="1">
        <name>pyridoxal 5'-phosphate</name>
        <dbReference type="ChEBI" id="CHEBI:597326"/>
    </cofactor>
</comment>
<evidence type="ECO:0000259" key="4">
    <source>
        <dbReference type="Pfam" id="PF01212"/>
    </source>
</evidence>
<dbReference type="RefSeq" id="WP_094728687.1">
    <property type="nucleotide sequence ID" value="NZ_MWWY01000005.1"/>
</dbReference>
<dbReference type="GO" id="GO:0016829">
    <property type="term" value="F:lyase activity"/>
    <property type="evidence" value="ECO:0007669"/>
    <property type="project" value="UniProtKB-KW"/>
</dbReference>
<evidence type="ECO:0000256" key="3">
    <source>
        <dbReference type="ARBA" id="ARBA00022898"/>
    </source>
</evidence>
<accession>A0A261G4C2</accession>
<gene>
    <name evidence="5" type="ORF">BHAP_0153</name>
</gene>
<keyword evidence="6" id="KW-1185">Reference proteome</keyword>
<sequence length="345" mass="37903">MLSFENDYSCGATPEIIARLAQTNTTQFPGYGSDQICEQAKAKIRKACDAPQADVWFLVGGTQTNQTVIDSITPQYAGVVAAASGHVNVHEAGAIEATGHKVLTLPQHNGKIDADELDAYCATFYADGNYEHMVFPGSVYISQATEYGTLYTKAELERIAEIAHKYDMPLFVDGARLGYALTATGNDVTLADLAHIADVFYIGGTKVGALFGEAVVFTHHGQFSNTPKHFLTLIKQHGALLAKGWLLGLQFDTLFTDDLYCRIAQHANVAADRIRDVLRSKGYTLTFDAPTNQIFITVDEPTRTRLEQHVRLGFMEQADETHTVMRICTSWSTTDEQVEELIALL</sequence>
<dbReference type="Pfam" id="PF01212">
    <property type="entry name" value="Beta_elim_lyase"/>
    <property type="match status" value="1"/>
</dbReference>
<evidence type="ECO:0000256" key="1">
    <source>
        <dbReference type="ARBA" id="ARBA00001933"/>
    </source>
</evidence>